<organism evidence="1 2">
    <name type="scientific">Dyella japonica</name>
    <dbReference type="NCBI Taxonomy" id="231455"/>
    <lineage>
        <taxon>Bacteria</taxon>
        <taxon>Pseudomonadati</taxon>
        <taxon>Pseudomonadota</taxon>
        <taxon>Gammaproteobacteria</taxon>
        <taxon>Lysobacterales</taxon>
        <taxon>Rhodanobacteraceae</taxon>
        <taxon>Dyella</taxon>
    </lineage>
</organism>
<dbReference type="RefSeq" id="WP_354015439.1">
    <property type="nucleotide sequence ID" value="NZ_JBEPMU010000006.1"/>
</dbReference>
<protein>
    <recommendedName>
        <fullName evidence="3">NinB protein</fullName>
    </recommendedName>
</protein>
<accession>A0ABV2JZ28</accession>
<evidence type="ECO:0000313" key="2">
    <source>
        <dbReference type="Proteomes" id="UP001549184"/>
    </source>
</evidence>
<gene>
    <name evidence="1" type="ORF">ABIC75_003803</name>
</gene>
<sequence length="141" mass="16078">MTARTLFLDSDHARERMANAWRYACDMLSQGKSVRVRIDEKKSTRSLEQNDKMWAVLTDISRQVQWPVDGKMQFIEPEDWKHVLSAGLKRHQRVAQGVDGGFVILGQRTSQMSIGEMCELIELAQAFGAEHGVSWSEGRRA</sequence>
<comment type="caution">
    <text evidence="1">The sequence shown here is derived from an EMBL/GenBank/DDBJ whole genome shotgun (WGS) entry which is preliminary data.</text>
</comment>
<dbReference type="EMBL" id="JBEPMU010000006">
    <property type="protein sequence ID" value="MET3654065.1"/>
    <property type="molecule type" value="Genomic_DNA"/>
</dbReference>
<dbReference type="Pfam" id="PF05772">
    <property type="entry name" value="NinB"/>
    <property type="match status" value="1"/>
</dbReference>
<dbReference type="Proteomes" id="UP001549184">
    <property type="component" value="Unassembled WGS sequence"/>
</dbReference>
<evidence type="ECO:0008006" key="3">
    <source>
        <dbReference type="Google" id="ProtNLM"/>
    </source>
</evidence>
<evidence type="ECO:0000313" key="1">
    <source>
        <dbReference type="EMBL" id="MET3654065.1"/>
    </source>
</evidence>
<proteinExistence type="predicted"/>
<keyword evidence="2" id="KW-1185">Reference proteome</keyword>
<dbReference type="InterPro" id="IPR036619">
    <property type="entry name" value="NinB_sf"/>
</dbReference>
<dbReference type="InterPro" id="IPR008711">
    <property type="entry name" value="Recombinase_NinB"/>
</dbReference>
<dbReference type="Gene3D" id="1.10.3790.10">
    <property type="entry name" value="NinB"/>
    <property type="match status" value="1"/>
</dbReference>
<name>A0ABV2JZ28_9GAMM</name>
<reference evidence="1 2" key="1">
    <citation type="submission" date="2024-06" db="EMBL/GenBank/DDBJ databases">
        <title>Sorghum-associated microbial communities from plants grown in Nebraska, USA.</title>
        <authorList>
            <person name="Schachtman D."/>
        </authorList>
    </citation>
    <scope>NUCLEOTIDE SEQUENCE [LARGE SCALE GENOMIC DNA]</scope>
    <source>
        <strain evidence="1 2">1073</strain>
    </source>
</reference>
<dbReference type="SUPFAM" id="SSF103370">
    <property type="entry name" value="NinB"/>
    <property type="match status" value="1"/>
</dbReference>